<name>A0A502GBU3_9PROT</name>
<dbReference type="EMBL" id="RCZP01000003">
    <property type="protein sequence ID" value="TPG59559.1"/>
    <property type="molecule type" value="Genomic_DNA"/>
</dbReference>
<proteinExistence type="predicted"/>
<comment type="caution">
    <text evidence="2">The sequence shown here is derived from an EMBL/GenBank/DDBJ whole genome shotgun (WGS) entry which is preliminary data.</text>
</comment>
<evidence type="ECO:0000313" key="3">
    <source>
        <dbReference type="Proteomes" id="UP000317078"/>
    </source>
</evidence>
<keyword evidence="1" id="KW-0472">Membrane</keyword>
<feature type="transmembrane region" description="Helical" evidence="1">
    <location>
        <begin position="42"/>
        <end position="62"/>
    </location>
</feature>
<evidence type="ECO:0000256" key="1">
    <source>
        <dbReference type="SAM" id="Phobius"/>
    </source>
</evidence>
<accession>A0A502GBU3</accession>
<sequence length="113" mass="12137">MAGGFVPDPDRLYEVGRDGRPYTLAPAPPGAAERLELRARRWWVGSILANAAAMGVAAGAVLLGSRVLAAWLGILPILTAPLLLVAPLLRRLAPLRLRRVHRRRPGDFPPPPG</sequence>
<gene>
    <name evidence="2" type="ORF">EAH89_04775</name>
</gene>
<organism evidence="2 3">
    <name type="scientific">Muricoccus nepalensis</name>
    <dbReference type="NCBI Taxonomy" id="1854500"/>
    <lineage>
        <taxon>Bacteria</taxon>
        <taxon>Pseudomonadati</taxon>
        <taxon>Pseudomonadota</taxon>
        <taxon>Alphaproteobacteria</taxon>
        <taxon>Acetobacterales</taxon>
        <taxon>Roseomonadaceae</taxon>
        <taxon>Muricoccus</taxon>
    </lineage>
</organism>
<evidence type="ECO:0000313" key="2">
    <source>
        <dbReference type="EMBL" id="TPG59559.1"/>
    </source>
</evidence>
<reference evidence="2 3" key="1">
    <citation type="journal article" date="2019" name="Environ. Microbiol.">
        <title>Species interactions and distinct microbial communities in high Arctic permafrost affected cryosols are associated with the CH4 and CO2 gas fluxes.</title>
        <authorList>
            <person name="Altshuler I."/>
            <person name="Hamel J."/>
            <person name="Turney S."/>
            <person name="Magnuson E."/>
            <person name="Levesque R."/>
            <person name="Greer C."/>
            <person name="Whyte L.G."/>
        </authorList>
    </citation>
    <scope>NUCLEOTIDE SEQUENCE [LARGE SCALE GENOMIC DNA]</scope>
    <source>
        <strain evidence="2 3">S9.3B</strain>
    </source>
</reference>
<feature type="transmembrane region" description="Helical" evidence="1">
    <location>
        <begin position="68"/>
        <end position="89"/>
    </location>
</feature>
<dbReference type="AlphaFoldDB" id="A0A502GBU3"/>
<keyword evidence="1" id="KW-1133">Transmembrane helix</keyword>
<keyword evidence="3" id="KW-1185">Reference proteome</keyword>
<evidence type="ECO:0008006" key="4">
    <source>
        <dbReference type="Google" id="ProtNLM"/>
    </source>
</evidence>
<dbReference type="Proteomes" id="UP000317078">
    <property type="component" value="Unassembled WGS sequence"/>
</dbReference>
<keyword evidence="1" id="KW-0812">Transmembrane</keyword>
<dbReference type="OrthoDB" id="9964082at2"/>
<protein>
    <recommendedName>
        <fullName evidence="4">Sensor histidine kinase</fullName>
    </recommendedName>
</protein>